<dbReference type="EMBL" id="AP014545">
    <property type="protein sequence ID" value="BBB25657.1"/>
    <property type="molecule type" value="Genomic_DNA"/>
</dbReference>
<dbReference type="InterPro" id="IPR036388">
    <property type="entry name" value="WH-like_DNA-bd_sf"/>
</dbReference>
<keyword evidence="6" id="KW-1185">Reference proteome</keyword>
<gene>
    <name evidence="5" type="ORF">AMJAP_1060</name>
</gene>
<evidence type="ECO:0000256" key="1">
    <source>
        <dbReference type="ARBA" id="ARBA00023015"/>
    </source>
</evidence>
<dbReference type="PANTHER" id="PTHR42756">
    <property type="entry name" value="TRANSCRIPTIONAL REGULATOR, MARR"/>
    <property type="match status" value="1"/>
</dbReference>
<protein>
    <submittedName>
        <fullName evidence="5">MarR family transcriptional regulator</fullName>
    </submittedName>
</protein>
<dbReference type="Proteomes" id="UP000595663">
    <property type="component" value="Chromosome"/>
</dbReference>
<dbReference type="PROSITE" id="PS50995">
    <property type="entry name" value="HTH_MARR_2"/>
    <property type="match status" value="1"/>
</dbReference>
<feature type="domain" description="HTH marR-type" evidence="4">
    <location>
        <begin position="20"/>
        <end position="153"/>
    </location>
</feature>
<name>A0A7R6P921_9GAMM</name>
<dbReference type="AlphaFoldDB" id="A0A7R6P921"/>
<evidence type="ECO:0000313" key="5">
    <source>
        <dbReference type="EMBL" id="BBB25657.1"/>
    </source>
</evidence>
<evidence type="ECO:0000256" key="2">
    <source>
        <dbReference type="ARBA" id="ARBA00023125"/>
    </source>
</evidence>
<proteinExistence type="predicted"/>
<dbReference type="KEGG" id="ajp:AMJAP_1060"/>
<dbReference type="InterPro" id="IPR000835">
    <property type="entry name" value="HTH_MarR-typ"/>
</dbReference>
<keyword evidence="1" id="KW-0805">Transcription regulation</keyword>
<dbReference type="PRINTS" id="PR00598">
    <property type="entry name" value="HTHMARR"/>
</dbReference>
<dbReference type="SMART" id="SM00347">
    <property type="entry name" value="HTH_MARR"/>
    <property type="match status" value="1"/>
</dbReference>
<dbReference type="InterPro" id="IPR036390">
    <property type="entry name" value="WH_DNA-bd_sf"/>
</dbReference>
<keyword evidence="3" id="KW-0804">Transcription</keyword>
<accession>A0A7R6P921</accession>
<dbReference type="SUPFAM" id="SSF46785">
    <property type="entry name" value="Winged helix' DNA-binding domain"/>
    <property type="match status" value="1"/>
</dbReference>
<evidence type="ECO:0000256" key="3">
    <source>
        <dbReference type="ARBA" id="ARBA00023163"/>
    </source>
</evidence>
<organism evidence="5 6">
    <name type="scientific">Amphritea japonica ATCC BAA-1530</name>
    <dbReference type="NCBI Taxonomy" id="1278309"/>
    <lineage>
        <taxon>Bacteria</taxon>
        <taxon>Pseudomonadati</taxon>
        <taxon>Pseudomonadota</taxon>
        <taxon>Gammaproteobacteria</taxon>
        <taxon>Oceanospirillales</taxon>
        <taxon>Oceanospirillaceae</taxon>
        <taxon>Amphritea</taxon>
    </lineage>
</organism>
<dbReference type="GO" id="GO:0003677">
    <property type="term" value="F:DNA binding"/>
    <property type="evidence" value="ECO:0007669"/>
    <property type="project" value="UniProtKB-KW"/>
</dbReference>
<dbReference type="OrthoDB" id="8906692at2"/>
<dbReference type="PANTHER" id="PTHR42756:SF1">
    <property type="entry name" value="TRANSCRIPTIONAL REPRESSOR OF EMRAB OPERON"/>
    <property type="match status" value="1"/>
</dbReference>
<evidence type="ECO:0000259" key="4">
    <source>
        <dbReference type="PROSITE" id="PS50995"/>
    </source>
</evidence>
<dbReference type="Pfam" id="PF13463">
    <property type="entry name" value="HTH_27"/>
    <property type="match status" value="1"/>
</dbReference>
<dbReference type="Gene3D" id="1.10.10.10">
    <property type="entry name" value="Winged helix-like DNA-binding domain superfamily/Winged helix DNA-binding domain"/>
    <property type="match status" value="1"/>
</dbReference>
<reference evidence="5 6" key="1">
    <citation type="journal article" date="2008" name="Int. J. Syst. Evol. Microbiol.">
        <title>Amphritea japonica sp. nov. and Amphritea balenae sp. nov., isolated from the sediment adjacent to sperm whale carcasses off Kagoshima, Japan.</title>
        <authorList>
            <person name="Miyazaki M."/>
            <person name="Nogi Y."/>
            <person name="Fujiwara Y."/>
            <person name="Kawato M."/>
            <person name="Nagahama T."/>
            <person name="Kubokawa K."/>
            <person name="Horikoshi K."/>
        </authorList>
    </citation>
    <scope>NUCLEOTIDE SEQUENCE [LARGE SCALE GENOMIC DNA]</scope>
    <source>
        <strain evidence="5 6">ATCC BAA-1530</strain>
    </source>
</reference>
<keyword evidence="2" id="KW-0238">DNA-binding</keyword>
<evidence type="ECO:0000313" key="6">
    <source>
        <dbReference type="Proteomes" id="UP000595663"/>
    </source>
</evidence>
<dbReference type="GO" id="GO:0003700">
    <property type="term" value="F:DNA-binding transcription factor activity"/>
    <property type="evidence" value="ECO:0007669"/>
    <property type="project" value="InterPro"/>
</dbReference>
<sequence>MLVTTKHTVKNKGEQQLELTRYFPYKLSILERVVGQSIAQLYLGRFNLNRQEWRVIAALGTQKSMSAKELTAYTNLEKMQVSRAISRLRKDEMLHQQEDSQDRRYSQLSLTEKGKATYRKIVPLALAREEFILSGLTEKEQAQLFTLMEKVHDKADELQQWG</sequence>